<evidence type="ECO:0000256" key="2">
    <source>
        <dbReference type="ARBA" id="ARBA00022485"/>
    </source>
</evidence>
<keyword evidence="5" id="KW-0408">Iron</keyword>
<keyword evidence="6" id="KW-0411">Iron-sulfur</keyword>
<dbReference type="PANTHER" id="PTHR30352">
    <property type="entry name" value="PYRUVATE FORMATE-LYASE-ACTIVATING ENZYME"/>
    <property type="match status" value="1"/>
</dbReference>
<dbReference type="EMBL" id="JACCQK010000223">
    <property type="protein sequence ID" value="MBG0779160.1"/>
    <property type="molecule type" value="Genomic_DNA"/>
</dbReference>
<organism evidence="8 9">
    <name type="scientific">Desulfotignum balticum</name>
    <dbReference type="NCBI Taxonomy" id="115781"/>
    <lineage>
        <taxon>Bacteria</taxon>
        <taxon>Pseudomonadati</taxon>
        <taxon>Thermodesulfobacteriota</taxon>
        <taxon>Desulfobacteria</taxon>
        <taxon>Desulfobacterales</taxon>
        <taxon>Desulfobacteraceae</taxon>
        <taxon>Desulfotignum</taxon>
    </lineage>
</organism>
<dbReference type="InterPro" id="IPR007197">
    <property type="entry name" value="rSAM"/>
</dbReference>
<dbReference type="GO" id="GO:0046872">
    <property type="term" value="F:metal ion binding"/>
    <property type="evidence" value="ECO:0007669"/>
    <property type="project" value="UniProtKB-KW"/>
</dbReference>
<protein>
    <submittedName>
        <fullName evidence="8">Radical SAM protein</fullName>
    </submittedName>
</protein>
<dbReference type="AlphaFoldDB" id="A0A931G8C6"/>
<dbReference type="InterPro" id="IPR058240">
    <property type="entry name" value="rSAM_sf"/>
</dbReference>
<dbReference type="Pfam" id="PF04055">
    <property type="entry name" value="Radical_SAM"/>
    <property type="match status" value="1"/>
</dbReference>
<dbReference type="GO" id="GO:0051539">
    <property type="term" value="F:4 iron, 4 sulfur cluster binding"/>
    <property type="evidence" value="ECO:0007669"/>
    <property type="project" value="UniProtKB-KW"/>
</dbReference>
<dbReference type="GO" id="GO:0003824">
    <property type="term" value="F:catalytic activity"/>
    <property type="evidence" value="ECO:0007669"/>
    <property type="project" value="InterPro"/>
</dbReference>
<dbReference type="SUPFAM" id="SSF102114">
    <property type="entry name" value="Radical SAM enzymes"/>
    <property type="match status" value="1"/>
</dbReference>
<dbReference type="InterPro" id="IPR034457">
    <property type="entry name" value="Organic_radical-activating"/>
</dbReference>
<accession>A0A931G8C6</accession>
<dbReference type="Proteomes" id="UP000706172">
    <property type="component" value="Unassembled WGS sequence"/>
</dbReference>
<name>A0A931G8C6_9BACT</name>
<feature type="non-terminal residue" evidence="8">
    <location>
        <position position="1"/>
    </location>
</feature>
<dbReference type="PANTHER" id="PTHR30352:SF4">
    <property type="entry name" value="PYRUVATE FORMATE-LYASE 2-ACTIVATING ENZYME"/>
    <property type="match status" value="1"/>
</dbReference>
<proteinExistence type="predicted"/>
<evidence type="ECO:0000259" key="7">
    <source>
        <dbReference type="PROSITE" id="PS51918"/>
    </source>
</evidence>
<keyword evidence="4" id="KW-0479">Metal-binding</keyword>
<evidence type="ECO:0000256" key="3">
    <source>
        <dbReference type="ARBA" id="ARBA00022691"/>
    </source>
</evidence>
<keyword evidence="2" id="KW-0004">4Fe-4S</keyword>
<evidence type="ECO:0000256" key="6">
    <source>
        <dbReference type="ARBA" id="ARBA00023014"/>
    </source>
</evidence>
<sequence length="176" mass="19276">GVTLSGGEPLLQPQFCVELLEKCLAHGINTAVETCGQVPWENMAAVLPFIDTLFFDVKHLDTAVHRQLTSAGNERILDNLARVDGAGQALSLVVRMPVVPGCNDTEDNIRALGNLCKKLATLKEIQVLPYHRLGIETYRRLSVPYSLEHTQAPDDTFMAHCRTLLEQMGLQANVGG</sequence>
<evidence type="ECO:0000256" key="1">
    <source>
        <dbReference type="ARBA" id="ARBA00001966"/>
    </source>
</evidence>
<reference evidence="8" key="1">
    <citation type="submission" date="2020-07" db="EMBL/GenBank/DDBJ databases">
        <title>Severe corrosion of carbon steel in oil field produced water can be linked to methanogenic archaea containing a special type of NiFe hydrogenase.</title>
        <authorList>
            <person name="Lahme S."/>
            <person name="Mand J."/>
            <person name="Longwell J."/>
            <person name="Smith R."/>
            <person name="Enning D."/>
        </authorList>
    </citation>
    <scope>NUCLEOTIDE SEQUENCE</scope>
    <source>
        <strain evidence="8">MIC098Bin6</strain>
    </source>
</reference>
<keyword evidence="3" id="KW-0949">S-adenosyl-L-methionine</keyword>
<evidence type="ECO:0000313" key="9">
    <source>
        <dbReference type="Proteomes" id="UP000706172"/>
    </source>
</evidence>
<dbReference type="Gene3D" id="3.80.30.10">
    <property type="entry name" value="pyruvate-formate lyase- activating enzyme"/>
    <property type="match status" value="1"/>
</dbReference>
<dbReference type="PROSITE" id="PS51918">
    <property type="entry name" value="RADICAL_SAM"/>
    <property type="match status" value="1"/>
</dbReference>
<comment type="cofactor">
    <cofactor evidence="1">
        <name>[4Fe-4S] cluster</name>
        <dbReference type="ChEBI" id="CHEBI:49883"/>
    </cofactor>
</comment>
<feature type="domain" description="Radical SAM core" evidence="7">
    <location>
        <begin position="1"/>
        <end position="167"/>
    </location>
</feature>
<gene>
    <name evidence="8" type="ORF">H0S81_04465</name>
</gene>
<evidence type="ECO:0000313" key="8">
    <source>
        <dbReference type="EMBL" id="MBG0779160.1"/>
    </source>
</evidence>
<evidence type="ECO:0000256" key="5">
    <source>
        <dbReference type="ARBA" id="ARBA00023004"/>
    </source>
</evidence>
<comment type="caution">
    <text evidence="8">The sequence shown here is derived from an EMBL/GenBank/DDBJ whole genome shotgun (WGS) entry which is preliminary data.</text>
</comment>
<evidence type="ECO:0000256" key="4">
    <source>
        <dbReference type="ARBA" id="ARBA00022723"/>
    </source>
</evidence>